<evidence type="ECO:0000313" key="2">
    <source>
        <dbReference type="Proteomes" id="UP000031829"/>
    </source>
</evidence>
<sequence length="231" mass="26652">MSLAEKKLGIDRVVFIGRTFEEYRAMFNLNEKHLKGKKVLDCASGACSFTAHALQQGTEATSCDIAYKFTAEELEKKGSLDLIHTMNQMQHVQEQYVWKYFSSIDDLTEHRKRALKDCIAHMKKNPEAYQYGALPNLPFQKNEFDLTLCANFLFMYSDRLDYTFHLEALKELIRVTKEEVRLFPLTNLSGKISTYLPQLLEEIAPLVKGTEIADVPYEFQKGANQMLKIYV</sequence>
<dbReference type="GeneID" id="93642999"/>
<dbReference type="Gene3D" id="3.40.50.150">
    <property type="entry name" value="Vaccinia Virus protein VP39"/>
    <property type="match status" value="1"/>
</dbReference>
<dbReference type="InterPro" id="IPR029063">
    <property type="entry name" value="SAM-dependent_MTases_sf"/>
</dbReference>
<name>A0A0B6AIY7_PRIM2</name>
<dbReference type="EMBL" id="CP009920">
    <property type="protein sequence ID" value="AJI21007.1"/>
    <property type="molecule type" value="Genomic_DNA"/>
</dbReference>
<proteinExistence type="predicted"/>
<organism evidence="1 2">
    <name type="scientific">Priestia megaterium (strain ATCC 14581 / DSM 32 / CCUG 1817 / JCM 2506 / NBRC 15308 / NCIMB 9376 / NCTC 10342 / NRRL B-14308 / VKM B-512 / Ford 19)</name>
    <name type="common">Bacillus megaterium</name>
    <dbReference type="NCBI Taxonomy" id="1348623"/>
    <lineage>
        <taxon>Bacteria</taxon>
        <taxon>Bacillati</taxon>
        <taxon>Bacillota</taxon>
        <taxon>Bacilli</taxon>
        <taxon>Bacillales</taxon>
        <taxon>Bacillaceae</taxon>
        <taxon>Priestia</taxon>
    </lineage>
</organism>
<keyword evidence="1" id="KW-0808">Transferase</keyword>
<dbReference type="GO" id="GO:0032259">
    <property type="term" value="P:methylation"/>
    <property type="evidence" value="ECO:0007669"/>
    <property type="project" value="UniProtKB-KW"/>
</dbReference>
<dbReference type="Proteomes" id="UP000031829">
    <property type="component" value="Chromosome"/>
</dbReference>
<dbReference type="SUPFAM" id="SSF53335">
    <property type="entry name" value="S-adenosyl-L-methionine-dependent methyltransferases"/>
    <property type="match status" value="1"/>
</dbReference>
<reference evidence="1 2" key="1">
    <citation type="journal article" date="2015" name="Genome Announc.">
        <title>Complete genome sequences for 35 biothreat assay-relevant bacillus species.</title>
        <authorList>
            <person name="Johnson S.L."/>
            <person name="Daligault H.E."/>
            <person name="Davenport K.W."/>
            <person name="Jaissle J."/>
            <person name="Frey K.G."/>
            <person name="Ladner J.T."/>
            <person name="Broomall S.M."/>
            <person name="Bishop-Lilly K.A."/>
            <person name="Bruce D.C."/>
            <person name="Gibbons H.S."/>
            <person name="Coyne S.R."/>
            <person name="Lo C.C."/>
            <person name="Meincke L."/>
            <person name="Munk A.C."/>
            <person name="Koroleva G.I."/>
            <person name="Rosenzweig C.N."/>
            <person name="Palacios G.F."/>
            <person name="Redden C.L."/>
            <person name="Minogue T.D."/>
            <person name="Chain P.S."/>
        </authorList>
    </citation>
    <scope>NUCLEOTIDE SEQUENCE [LARGE SCALE GENOMIC DNA]</scope>
    <source>
        <strain evidence="2">ATCC 14581 / DSM 32 / JCM 2506 / NBRC 15308 / NCIMB 9376 / NCTC 10342 / NRRL B-14308 / VKM B-512</strain>
    </source>
</reference>
<evidence type="ECO:0000313" key="1">
    <source>
        <dbReference type="EMBL" id="AJI21007.1"/>
    </source>
</evidence>
<dbReference type="HOGENOM" id="CLU_077876_1_0_9"/>
<dbReference type="AlphaFoldDB" id="A0A0B6AIY7"/>
<dbReference type="RefSeq" id="WP_034651606.1">
    <property type="nucleotide sequence ID" value="NZ_BCVB01000010.1"/>
</dbReference>
<dbReference type="KEGG" id="bmeg:BG04_5033"/>
<accession>A0A0B6AIY7</accession>
<dbReference type="GO" id="GO:0008168">
    <property type="term" value="F:methyltransferase activity"/>
    <property type="evidence" value="ECO:0007669"/>
    <property type="project" value="UniProtKB-KW"/>
</dbReference>
<protein>
    <submittedName>
        <fullName evidence="1">Methyltransferase domain protein</fullName>
    </submittedName>
</protein>
<gene>
    <name evidence="1" type="ORF">BG04_5033</name>
</gene>
<keyword evidence="1" id="KW-0489">Methyltransferase</keyword>